<dbReference type="InterPro" id="IPR053175">
    <property type="entry name" value="DHMBA_Reg_Transcription_Factor"/>
</dbReference>
<proteinExistence type="predicted"/>
<sequence length="509" mass="57356">MRQRAVLGPRDGRLKSKGCLSCIRMKVKCDEAKPHCRRCQRARRCCPGYRHQTQETFIFRMENSNRPPFHKTDVRQPLTLPPCYSSPPTHSLHEDWLQAAVCRFFHHFVVTPSAGSHGFLEFLPQLYSATRPPWLCLRRSVEAISMASLAQAKHMSVKYLLMAREAYGEALRQLHQALSCSSEATPPAVLTTICLLWKYDIIMGEGRCTHADKSPHRQGQLEVLRIRSSRSADTCTTSNSEEWIDHSALAIVCMQSLTCSLVPEATPTSDIPLLPITSSTYACVEPVAILRKILLPQLAATINTVASGLAERTPTADEIVRHASQLLNLHRQLKRWEVSLPERLRYESMPRAVSRQHNRRFPFPPFYILFPGVSVAAIWIAYWLARLSLLRNLTLILSHWHRANGLPSISLPDIRADMQSVAGSICSSVPHLIGDVDDNGNMNPSADSQGQGLGALFATRALYMTAQLRCMSDEQVVWMLDRMEFIGQEMGIRQALVLREEVMSKRLAE</sequence>
<reference evidence="4" key="2">
    <citation type="submission" date="2023-05" db="EMBL/GenBank/DDBJ databases">
        <authorList>
            <consortium name="Lawrence Berkeley National Laboratory"/>
            <person name="Steindorff A."/>
            <person name="Hensen N."/>
            <person name="Bonometti L."/>
            <person name="Westerberg I."/>
            <person name="Brannstrom I.O."/>
            <person name="Guillou S."/>
            <person name="Cros-Aarteil S."/>
            <person name="Calhoun S."/>
            <person name="Haridas S."/>
            <person name="Kuo A."/>
            <person name="Mondo S."/>
            <person name="Pangilinan J."/>
            <person name="Riley R."/>
            <person name="Labutti K."/>
            <person name="Andreopoulos B."/>
            <person name="Lipzen A."/>
            <person name="Chen C."/>
            <person name="Yanf M."/>
            <person name="Daum C."/>
            <person name="Ng V."/>
            <person name="Clum A."/>
            <person name="Ohm R."/>
            <person name="Martin F."/>
            <person name="Silar P."/>
            <person name="Natvig D."/>
            <person name="Lalanne C."/>
            <person name="Gautier V."/>
            <person name="Ament-Velasquez S.L."/>
            <person name="Kruys A."/>
            <person name="Hutchinson M.I."/>
            <person name="Powell A.J."/>
            <person name="Barry K."/>
            <person name="Miller A.N."/>
            <person name="Grigoriev I.V."/>
            <person name="Debuchy R."/>
            <person name="Gladieux P."/>
            <person name="Thoren M.H."/>
            <person name="Johannesson H."/>
        </authorList>
    </citation>
    <scope>NUCLEOTIDE SEQUENCE</scope>
    <source>
        <strain evidence="4">CBS 508.74</strain>
    </source>
</reference>
<evidence type="ECO:0000313" key="4">
    <source>
        <dbReference type="EMBL" id="KAK4110165.1"/>
    </source>
</evidence>
<dbReference type="Proteomes" id="UP001302812">
    <property type="component" value="Unassembled WGS sequence"/>
</dbReference>
<dbReference type="InterPro" id="IPR001138">
    <property type="entry name" value="Zn2Cys6_DnaBD"/>
</dbReference>
<evidence type="ECO:0000313" key="5">
    <source>
        <dbReference type="Proteomes" id="UP001302812"/>
    </source>
</evidence>
<dbReference type="InterPro" id="IPR036864">
    <property type="entry name" value="Zn2-C6_fun-type_DNA-bd_sf"/>
</dbReference>
<dbReference type="PROSITE" id="PS50048">
    <property type="entry name" value="ZN2_CY6_FUNGAL_2"/>
    <property type="match status" value="1"/>
</dbReference>
<name>A0AAN6QM38_9PEZI</name>
<evidence type="ECO:0000256" key="1">
    <source>
        <dbReference type="ARBA" id="ARBA00023242"/>
    </source>
</evidence>
<comment type="caution">
    <text evidence="4">The sequence shown here is derived from an EMBL/GenBank/DDBJ whole genome shotgun (WGS) entry which is preliminary data.</text>
</comment>
<evidence type="ECO:0000256" key="2">
    <source>
        <dbReference type="SAM" id="Phobius"/>
    </source>
</evidence>
<keyword evidence="1" id="KW-0539">Nucleus</keyword>
<dbReference type="SUPFAM" id="SSF57701">
    <property type="entry name" value="Zn2/Cys6 DNA-binding domain"/>
    <property type="match status" value="1"/>
</dbReference>
<feature type="transmembrane region" description="Helical" evidence="2">
    <location>
        <begin position="366"/>
        <end position="385"/>
    </location>
</feature>
<protein>
    <recommendedName>
        <fullName evidence="3">Zn(2)-C6 fungal-type domain-containing protein</fullName>
    </recommendedName>
</protein>
<organism evidence="4 5">
    <name type="scientific">Canariomyces notabilis</name>
    <dbReference type="NCBI Taxonomy" id="2074819"/>
    <lineage>
        <taxon>Eukaryota</taxon>
        <taxon>Fungi</taxon>
        <taxon>Dikarya</taxon>
        <taxon>Ascomycota</taxon>
        <taxon>Pezizomycotina</taxon>
        <taxon>Sordariomycetes</taxon>
        <taxon>Sordariomycetidae</taxon>
        <taxon>Sordariales</taxon>
        <taxon>Chaetomiaceae</taxon>
        <taxon>Canariomyces</taxon>
    </lineage>
</organism>
<dbReference type="GO" id="GO:0000981">
    <property type="term" value="F:DNA-binding transcription factor activity, RNA polymerase II-specific"/>
    <property type="evidence" value="ECO:0007669"/>
    <property type="project" value="InterPro"/>
</dbReference>
<reference evidence="4" key="1">
    <citation type="journal article" date="2023" name="Mol. Phylogenet. Evol.">
        <title>Genome-scale phylogeny and comparative genomics of the fungal order Sordariales.</title>
        <authorList>
            <person name="Hensen N."/>
            <person name="Bonometti L."/>
            <person name="Westerberg I."/>
            <person name="Brannstrom I.O."/>
            <person name="Guillou S."/>
            <person name="Cros-Aarteil S."/>
            <person name="Calhoun S."/>
            <person name="Haridas S."/>
            <person name="Kuo A."/>
            <person name="Mondo S."/>
            <person name="Pangilinan J."/>
            <person name="Riley R."/>
            <person name="LaButti K."/>
            <person name="Andreopoulos B."/>
            <person name="Lipzen A."/>
            <person name="Chen C."/>
            <person name="Yan M."/>
            <person name="Daum C."/>
            <person name="Ng V."/>
            <person name="Clum A."/>
            <person name="Steindorff A."/>
            <person name="Ohm R.A."/>
            <person name="Martin F."/>
            <person name="Silar P."/>
            <person name="Natvig D.O."/>
            <person name="Lalanne C."/>
            <person name="Gautier V."/>
            <person name="Ament-Velasquez S.L."/>
            <person name="Kruys A."/>
            <person name="Hutchinson M.I."/>
            <person name="Powell A.J."/>
            <person name="Barry K."/>
            <person name="Miller A.N."/>
            <person name="Grigoriev I.V."/>
            <person name="Debuchy R."/>
            <person name="Gladieux P."/>
            <person name="Hiltunen Thoren M."/>
            <person name="Johannesson H."/>
        </authorList>
    </citation>
    <scope>NUCLEOTIDE SEQUENCE</scope>
    <source>
        <strain evidence="4">CBS 508.74</strain>
    </source>
</reference>
<keyword evidence="2" id="KW-1133">Transmembrane helix</keyword>
<keyword evidence="2" id="KW-0812">Transmembrane</keyword>
<dbReference type="GeneID" id="89933298"/>
<dbReference type="RefSeq" id="XP_064667735.1">
    <property type="nucleotide sequence ID" value="XM_064809175.1"/>
</dbReference>
<feature type="domain" description="Zn(2)-C6 fungal-type" evidence="3">
    <location>
        <begin position="18"/>
        <end position="46"/>
    </location>
</feature>
<dbReference type="EMBL" id="MU853352">
    <property type="protein sequence ID" value="KAK4110165.1"/>
    <property type="molecule type" value="Genomic_DNA"/>
</dbReference>
<dbReference type="AlphaFoldDB" id="A0AAN6QM38"/>
<evidence type="ECO:0000259" key="3">
    <source>
        <dbReference type="PROSITE" id="PS50048"/>
    </source>
</evidence>
<dbReference type="PANTHER" id="PTHR38791">
    <property type="entry name" value="ZN(II)2CYS6 TRANSCRIPTION FACTOR (EUROFUNG)-RELATED-RELATED"/>
    <property type="match status" value="1"/>
</dbReference>
<gene>
    <name evidence="4" type="ORF">N656DRAFT_301627</name>
</gene>
<dbReference type="GO" id="GO:0008270">
    <property type="term" value="F:zinc ion binding"/>
    <property type="evidence" value="ECO:0007669"/>
    <property type="project" value="InterPro"/>
</dbReference>
<keyword evidence="5" id="KW-1185">Reference proteome</keyword>
<accession>A0AAN6QM38</accession>
<keyword evidence="2" id="KW-0472">Membrane</keyword>